<keyword evidence="5" id="KW-0732">Signal</keyword>
<dbReference type="Pfam" id="PF07495">
    <property type="entry name" value="Y_Y_Y"/>
    <property type="match status" value="1"/>
</dbReference>
<keyword evidence="4" id="KW-0812">Transmembrane</keyword>
<dbReference type="Gene3D" id="2.60.40.10">
    <property type="entry name" value="Immunoglobulins"/>
    <property type="match status" value="1"/>
</dbReference>
<keyword evidence="4" id="KW-0472">Membrane</keyword>
<dbReference type="GO" id="GO:0016020">
    <property type="term" value="C:membrane"/>
    <property type="evidence" value="ECO:0007669"/>
    <property type="project" value="InterPro"/>
</dbReference>
<dbReference type="PANTHER" id="PTHR24421">
    <property type="entry name" value="NITRATE/NITRITE SENSOR PROTEIN NARX-RELATED"/>
    <property type="match status" value="1"/>
</dbReference>
<dbReference type="InterPro" id="IPR013783">
    <property type="entry name" value="Ig-like_fold"/>
</dbReference>
<evidence type="ECO:0000256" key="2">
    <source>
        <dbReference type="ARBA" id="ARBA00022777"/>
    </source>
</evidence>
<dbReference type="PANTHER" id="PTHR24421:SF62">
    <property type="entry name" value="SENSORY TRANSDUCTION HISTIDINE KINASE"/>
    <property type="match status" value="1"/>
</dbReference>
<dbReference type="Gene3D" id="2.130.10.10">
    <property type="entry name" value="YVTN repeat-like/Quinoprotein amine dehydrogenase"/>
    <property type="match status" value="3"/>
</dbReference>
<dbReference type="Gene3D" id="3.30.565.10">
    <property type="entry name" value="Histidine kinase-like ATPase, C-terminal domain"/>
    <property type="match status" value="1"/>
</dbReference>
<accession>A0A7W8D9X4</accession>
<dbReference type="SUPFAM" id="SSF63829">
    <property type="entry name" value="Calcium-dependent phosphotriesterase"/>
    <property type="match status" value="1"/>
</dbReference>
<dbReference type="Gene3D" id="1.20.5.1930">
    <property type="match status" value="1"/>
</dbReference>
<evidence type="ECO:0000313" key="7">
    <source>
        <dbReference type="EMBL" id="MBB5209266.1"/>
    </source>
</evidence>
<evidence type="ECO:0000256" key="1">
    <source>
        <dbReference type="ARBA" id="ARBA00022679"/>
    </source>
</evidence>
<evidence type="ECO:0000256" key="5">
    <source>
        <dbReference type="SAM" id="SignalP"/>
    </source>
</evidence>
<dbReference type="Pfam" id="PF07730">
    <property type="entry name" value="HisKA_3"/>
    <property type="match status" value="1"/>
</dbReference>
<sequence>MIPGHVIARTARALAAAATLLAAAAGTAAAEPARTDVSEAYRSLAIHQYHHTAWTVRQGAPGQITALAQDTGGFLWLATQTGLFRFDGVTFERIAPDGEDAFPTDSVAALFAPRTGGVWVGLRYGVVSFVGPDAVRHFDRDDGVPTGSVYGFAQDGDGTVWAATFQGLARFDGQRWYALDASWALPGRQARSVFVDRDDRLWVATDAALAYRPAGARAFVRLDVDVGRISQIAQAPDGAIWIAEADGGVRAVWRDGSVVVDRPQLSTPSAGLLFDRHGSLWATSLGEGIHRIAHPERAGAPAVQRFRENDGLTSDYLWPALEDREGNLWFGTSRGLDRFRRSNVVQATVPDGAYDFAIAAGDGGSLWVGTKNRPLMQLQDNAVHMGSAPVGISAALRTDGGTLLFGGPDGLWQLRDGIVPLAPLPSQVRYSGVQAMARAVDGTVWVSLNQPGVFQWRDDAWTHLRNVPAFPTGSSPLTLLADRDGAMWLGFARNRLVRMRGTDATPFDAEDGLAVGNVSALARGAQVLWIGGERGLAFHDGTRIHAVPTADDDPLRGVSGIVETDGELWLNGARGVVRIVARDVARMLDAARRAQPVPAPSLRERFDFLDGLPGTPAQYRPLPTAVQGSDGRLWFATTSGVVWIDPRTILRNPLPPPVAIRAVFADGHRHDPRALRLPADTARLEIDYTALSLSVPERVRFRYRLDGIDTAWQDVGDRRRAFYTNPGPGEYVFRVQAANNDGVWNDTGATLALSVAPHFYQSTWFALLCALAVIVLLRLFHRRRMATLAAAMRARMQERHDERERIARELHDTLLQGFQGLILRFQGVADRLPADDPLRETMERALDRAEGVLVEGRDRVRELRAADGETSDLRAALLRLGQDLEADSPTRFRVAVVGRAEPLTPLVREEIYCIVREAIFNAFQHADARLVEVEISYARSELRVSVRDDGRGIDADVLGAGRKPGHWGLPGMRERAQRVGASVEVLSKPGVGTDVLLRMPRALAFADAGSGSWWQALRRRLRRT</sequence>
<evidence type="ECO:0000256" key="4">
    <source>
        <dbReference type="SAM" id="Phobius"/>
    </source>
</evidence>
<dbReference type="InterPro" id="IPR015943">
    <property type="entry name" value="WD40/YVTN_repeat-like_dom_sf"/>
</dbReference>
<dbReference type="CDD" id="cd16917">
    <property type="entry name" value="HATPase_UhpB-NarQ-NarX-like"/>
    <property type="match status" value="1"/>
</dbReference>
<name>A0A7W8D9X4_9GAMM</name>
<dbReference type="GO" id="GO:0000155">
    <property type="term" value="F:phosphorelay sensor kinase activity"/>
    <property type="evidence" value="ECO:0007669"/>
    <property type="project" value="InterPro"/>
</dbReference>
<feature type="transmembrane region" description="Helical" evidence="4">
    <location>
        <begin position="759"/>
        <end position="780"/>
    </location>
</feature>
<dbReference type="InterPro" id="IPR036890">
    <property type="entry name" value="HATPase_C_sf"/>
</dbReference>
<dbReference type="Proteomes" id="UP000521199">
    <property type="component" value="Unassembled WGS sequence"/>
</dbReference>
<proteinExistence type="predicted"/>
<dbReference type="InterPro" id="IPR003594">
    <property type="entry name" value="HATPase_dom"/>
</dbReference>
<dbReference type="SUPFAM" id="SSF55874">
    <property type="entry name" value="ATPase domain of HSP90 chaperone/DNA topoisomerase II/histidine kinase"/>
    <property type="match status" value="1"/>
</dbReference>
<dbReference type="GO" id="GO:0046983">
    <property type="term" value="F:protein dimerization activity"/>
    <property type="evidence" value="ECO:0007669"/>
    <property type="project" value="InterPro"/>
</dbReference>
<dbReference type="Pfam" id="PF02518">
    <property type="entry name" value="HATPase_c"/>
    <property type="match status" value="1"/>
</dbReference>
<dbReference type="AlphaFoldDB" id="A0A7W8D9X4"/>
<keyword evidence="3" id="KW-0902">Two-component regulatory system</keyword>
<reference evidence="7 8" key="1">
    <citation type="submission" date="2020-08" db="EMBL/GenBank/DDBJ databases">
        <title>Genomic Encyclopedia of Type Strains, Phase IV (KMG-IV): sequencing the most valuable type-strain genomes for metagenomic binning, comparative biology and taxonomic classification.</title>
        <authorList>
            <person name="Goeker M."/>
        </authorList>
    </citation>
    <scope>NUCLEOTIDE SEQUENCE [LARGE SCALE GENOMIC DNA]</scope>
    <source>
        <strain evidence="7 8">DSM 24163</strain>
    </source>
</reference>
<feature type="signal peptide" evidence="5">
    <location>
        <begin position="1"/>
        <end position="30"/>
    </location>
</feature>
<evidence type="ECO:0000313" key="8">
    <source>
        <dbReference type="Proteomes" id="UP000521199"/>
    </source>
</evidence>
<keyword evidence="2 7" id="KW-0418">Kinase</keyword>
<gene>
    <name evidence="7" type="ORF">HNQ52_002829</name>
</gene>
<protein>
    <submittedName>
        <fullName evidence="7">Signal transduction histidine kinase/ligand-binding sensor domain-containing protein</fullName>
    </submittedName>
</protein>
<evidence type="ECO:0000259" key="6">
    <source>
        <dbReference type="SMART" id="SM00387"/>
    </source>
</evidence>
<organism evidence="7 8">
    <name type="scientific">Chiayiivirga flava</name>
    <dbReference type="NCBI Taxonomy" id="659595"/>
    <lineage>
        <taxon>Bacteria</taxon>
        <taxon>Pseudomonadati</taxon>
        <taxon>Pseudomonadota</taxon>
        <taxon>Gammaproteobacteria</taxon>
        <taxon>Lysobacterales</taxon>
        <taxon>Lysobacteraceae</taxon>
        <taxon>Chiayiivirga</taxon>
    </lineage>
</organism>
<dbReference type="InterPro" id="IPR050482">
    <property type="entry name" value="Sensor_HK_TwoCompSys"/>
</dbReference>
<keyword evidence="1" id="KW-0808">Transferase</keyword>
<dbReference type="SMART" id="SM00387">
    <property type="entry name" value="HATPase_c"/>
    <property type="match status" value="1"/>
</dbReference>
<keyword evidence="8" id="KW-1185">Reference proteome</keyword>
<dbReference type="InterPro" id="IPR011712">
    <property type="entry name" value="Sig_transdc_His_kin_sub3_dim/P"/>
</dbReference>
<feature type="domain" description="Histidine kinase/HSP90-like ATPase" evidence="6">
    <location>
        <begin position="906"/>
        <end position="1003"/>
    </location>
</feature>
<keyword evidence="4" id="KW-1133">Transmembrane helix</keyword>
<comment type="caution">
    <text evidence="7">The sequence shown here is derived from an EMBL/GenBank/DDBJ whole genome shotgun (WGS) entry which is preliminary data.</text>
</comment>
<dbReference type="EMBL" id="JACHHP010000005">
    <property type="protein sequence ID" value="MBB5209266.1"/>
    <property type="molecule type" value="Genomic_DNA"/>
</dbReference>
<evidence type="ECO:0000256" key="3">
    <source>
        <dbReference type="ARBA" id="ARBA00023012"/>
    </source>
</evidence>
<dbReference type="InterPro" id="IPR011123">
    <property type="entry name" value="Y_Y_Y"/>
</dbReference>
<feature type="chain" id="PRO_5031070788" evidence="5">
    <location>
        <begin position="31"/>
        <end position="1024"/>
    </location>
</feature>